<evidence type="ECO:0000256" key="2">
    <source>
        <dbReference type="SAM" id="SignalP"/>
    </source>
</evidence>
<evidence type="ECO:0000313" key="5">
    <source>
        <dbReference type="Proteomes" id="UP001595886"/>
    </source>
</evidence>
<feature type="domain" description="BON" evidence="3">
    <location>
        <begin position="45"/>
        <end position="114"/>
    </location>
</feature>
<feature type="region of interest" description="Disordered" evidence="1">
    <location>
        <begin position="24"/>
        <end position="45"/>
    </location>
</feature>
<dbReference type="PROSITE" id="PS50914">
    <property type="entry name" value="BON"/>
    <property type="match status" value="1"/>
</dbReference>
<name>A0ABV9QYQ8_9GAMM</name>
<evidence type="ECO:0000313" key="4">
    <source>
        <dbReference type="EMBL" id="MFC4821926.1"/>
    </source>
</evidence>
<feature type="compositionally biased region" description="Basic and acidic residues" evidence="1">
    <location>
        <begin position="31"/>
        <end position="40"/>
    </location>
</feature>
<comment type="caution">
    <text evidence="4">The sequence shown here is derived from an EMBL/GenBank/DDBJ whole genome shotgun (WGS) entry which is preliminary data.</text>
</comment>
<dbReference type="PANTHER" id="PTHR34606:SF15">
    <property type="entry name" value="BON DOMAIN-CONTAINING PROTEIN"/>
    <property type="match status" value="1"/>
</dbReference>
<evidence type="ECO:0000256" key="1">
    <source>
        <dbReference type="SAM" id="MobiDB-lite"/>
    </source>
</evidence>
<dbReference type="Gene3D" id="3.30.1340.30">
    <property type="match status" value="1"/>
</dbReference>
<evidence type="ECO:0000259" key="3">
    <source>
        <dbReference type="PROSITE" id="PS50914"/>
    </source>
</evidence>
<keyword evidence="2" id="KW-0732">Signal</keyword>
<dbReference type="Proteomes" id="UP001595886">
    <property type="component" value="Unassembled WGS sequence"/>
</dbReference>
<sequence>MRTRIRSLTALALATALLSTAASTSIAQTKGADDGTKAKSDQPLSDTWITTKVKSELATTDGVKSMDISVTTVDGVVTLKGTQVTDAAVRKAVIAAEMVDGVKKVDATGLTEKQ</sequence>
<gene>
    <name evidence="4" type="ORF">ACFO6Q_16505</name>
</gene>
<keyword evidence="5" id="KW-1185">Reference proteome</keyword>
<feature type="signal peptide" evidence="2">
    <location>
        <begin position="1"/>
        <end position="27"/>
    </location>
</feature>
<reference evidence="5" key="1">
    <citation type="journal article" date="2019" name="Int. J. Syst. Evol. Microbiol.">
        <title>The Global Catalogue of Microorganisms (GCM) 10K type strain sequencing project: providing services to taxonomists for standard genome sequencing and annotation.</title>
        <authorList>
            <consortium name="The Broad Institute Genomics Platform"/>
            <consortium name="The Broad Institute Genome Sequencing Center for Infectious Disease"/>
            <person name="Wu L."/>
            <person name="Ma J."/>
        </authorList>
    </citation>
    <scope>NUCLEOTIDE SEQUENCE [LARGE SCALE GENOMIC DNA]</scope>
    <source>
        <strain evidence="5">CCUG 30340</strain>
    </source>
</reference>
<dbReference type="PANTHER" id="PTHR34606">
    <property type="entry name" value="BON DOMAIN-CONTAINING PROTEIN"/>
    <property type="match status" value="1"/>
</dbReference>
<dbReference type="EMBL" id="JBHSHD010000010">
    <property type="protein sequence ID" value="MFC4821926.1"/>
    <property type="molecule type" value="Genomic_DNA"/>
</dbReference>
<dbReference type="InterPro" id="IPR051686">
    <property type="entry name" value="Lipoprotein_DolP"/>
</dbReference>
<proteinExistence type="predicted"/>
<protein>
    <submittedName>
        <fullName evidence="4">BON domain-containing protein</fullName>
    </submittedName>
</protein>
<dbReference type="InterPro" id="IPR007055">
    <property type="entry name" value="BON_dom"/>
</dbReference>
<organism evidence="4 5">
    <name type="scientific">Dokdonella ginsengisoli</name>
    <dbReference type="NCBI Taxonomy" id="363846"/>
    <lineage>
        <taxon>Bacteria</taxon>
        <taxon>Pseudomonadati</taxon>
        <taxon>Pseudomonadota</taxon>
        <taxon>Gammaproteobacteria</taxon>
        <taxon>Lysobacterales</taxon>
        <taxon>Rhodanobacteraceae</taxon>
        <taxon>Dokdonella</taxon>
    </lineage>
</organism>
<dbReference type="InterPro" id="IPR014004">
    <property type="entry name" value="Transpt-assoc_nodulatn_dom_bac"/>
</dbReference>
<accession>A0ABV9QYQ8</accession>
<feature type="chain" id="PRO_5045653090" evidence="2">
    <location>
        <begin position="28"/>
        <end position="114"/>
    </location>
</feature>
<dbReference type="RefSeq" id="WP_380022187.1">
    <property type="nucleotide sequence ID" value="NZ_JBHSHD010000010.1"/>
</dbReference>
<dbReference type="Pfam" id="PF04972">
    <property type="entry name" value="BON"/>
    <property type="match status" value="1"/>
</dbReference>
<dbReference type="SMART" id="SM00749">
    <property type="entry name" value="BON"/>
    <property type="match status" value="1"/>
</dbReference>